<evidence type="ECO:0000313" key="3">
    <source>
        <dbReference type="EMBL" id="CAB4000830.1"/>
    </source>
</evidence>
<dbReference type="Proteomes" id="UP001152795">
    <property type="component" value="Unassembled WGS sequence"/>
</dbReference>
<gene>
    <name evidence="3" type="ORF">PACLA_8A064783</name>
</gene>
<dbReference type="OrthoDB" id="5977454at2759"/>
<name>A0A6S7HCV4_PARCT</name>
<dbReference type="EMBL" id="CACRXK020003937">
    <property type="protein sequence ID" value="CAB4000830.1"/>
    <property type="molecule type" value="Genomic_DNA"/>
</dbReference>
<evidence type="ECO:0000313" key="4">
    <source>
        <dbReference type="Proteomes" id="UP001152795"/>
    </source>
</evidence>
<keyword evidence="1" id="KW-0175">Coiled coil</keyword>
<dbReference type="AlphaFoldDB" id="A0A6S7HCV4"/>
<accession>A0A6S7HCV4</accession>
<dbReference type="Gene3D" id="3.30.70.1820">
    <property type="entry name" value="L1 transposable element, RRM domain"/>
    <property type="match status" value="1"/>
</dbReference>
<sequence length="165" mass="19034">MEDLHSMMEVMMTQMKKQDKLDTIKAKLQSFENELQGVKDSLNFVHAEVEELKKGGTAHKESAEELKSKVQMLLNENTRLNNSVIDLKARSMRDNLLFFNIDEPTGEEKEDTTEIILALLEDKLEIPDARNKVKIDRSHRLGPKRRNTQSGQQRQQTTNKPDQLS</sequence>
<feature type="coiled-coil region" evidence="1">
    <location>
        <begin position="14"/>
        <end position="90"/>
    </location>
</feature>
<feature type="compositionally biased region" description="Basic and acidic residues" evidence="2">
    <location>
        <begin position="129"/>
        <end position="139"/>
    </location>
</feature>
<proteinExistence type="predicted"/>
<feature type="region of interest" description="Disordered" evidence="2">
    <location>
        <begin position="129"/>
        <end position="165"/>
    </location>
</feature>
<evidence type="ECO:0000256" key="2">
    <source>
        <dbReference type="SAM" id="MobiDB-lite"/>
    </source>
</evidence>
<feature type="compositionally biased region" description="Polar residues" evidence="2">
    <location>
        <begin position="148"/>
        <end position="165"/>
    </location>
</feature>
<reference evidence="3" key="1">
    <citation type="submission" date="2020-04" db="EMBL/GenBank/DDBJ databases">
        <authorList>
            <person name="Alioto T."/>
            <person name="Alioto T."/>
            <person name="Gomez Garrido J."/>
        </authorList>
    </citation>
    <scope>NUCLEOTIDE SEQUENCE</scope>
    <source>
        <strain evidence="3">A484AB</strain>
    </source>
</reference>
<comment type="caution">
    <text evidence="3">The sequence shown here is derived from an EMBL/GenBank/DDBJ whole genome shotgun (WGS) entry which is preliminary data.</text>
</comment>
<evidence type="ECO:0000256" key="1">
    <source>
        <dbReference type="SAM" id="Coils"/>
    </source>
</evidence>
<organism evidence="3 4">
    <name type="scientific">Paramuricea clavata</name>
    <name type="common">Red gorgonian</name>
    <name type="synonym">Violescent sea-whip</name>
    <dbReference type="NCBI Taxonomy" id="317549"/>
    <lineage>
        <taxon>Eukaryota</taxon>
        <taxon>Metazoa</taxon>
        <taxon>Cnidaria</taxon>
        <taxon>Anthozoa</taxon>
        <taxon>Octocorallia</taxon>
        <taxon>Malacalcyonacea</taxon>
        <taxon>Plexauridae</taxon>
        <taxon>Paramuricea</taxon>
    </lineage>
</organism>
<protein>
    <submittedName>
        <fullName evidence="3">Uncharacterized protein</fullName>
    </submittedName>
</protein>
<keyword evidence="4" id="KW-1185">Reference proteome</keyword>